<gene>
    <name evidence="2" type="ORF">CHS0354_022931</name>
</gene>
<evidence type="ECO:0000313" key="2">
    <source>
        <dbReference type="EMBL" id="KAK3585522.1"/>
    </source>
</evidence>
<reference evidence="2" key="2">
    <citation type="journal article" date="2021" name="Genome Biol. Evol.">
        <title>Developing a high-quality reference genome for a parasitic bivalve with doubly uniparental inheritance (Bivalvia: Unionida).</title>
        <authorList>
            <person name="Smith C.H."/>
        </authorList>
    </citation>
    <scope>NUCLEOTIDE SEQUENCE</scope>
    <source>
        <strain evidence="2">CHS0354</strain>
        <tissue evidence="2">Mantle</tissue>
    </source>
</reference>
<organism evidence="2 3">
    <name type="scientific">Potamilus streckersoni</name>
    <dbReference type="NCBI Taxonomy" id="2493646"/>
    <lineage>
        <taxon>Eukaryota</taxon>
        <taxon>Metazoa</taxon>
        <taxon>Spiralia</taxon>
        <taxon>Lophotrochozoa</taxon>
        <taxon>Mollusca</taxon>
        <taxon>Bivalvia</taxon>
        <taxon>Autobranchia</taxon>
        <taxon>Heteroconchia</taxon>
        <taxon>Palaeoheterodonta</taxon>
        <taxon>Unionida</taxon>
        <taxon>Unionoidea</taxon>
        <taxon>Unionidae</taxon>
        <taxon>Ambleminae</taxon>
        <taxon>Lampsilini</taxon>
        <taxon>Potamilus</taxon>
    </lineage>
</organism>
<dbReference type="Proteomes" id="UP001195483">
    <property type="component" value="Unassembled WGS sequence"/>
</dbReference>
<reference evidence="2" key="3">
    <citation type="submission" date="2023-05" db="EMBL/GenBank/DDBJ databases">
        <authorList>
            <person name="Smith C.H."/>
        </authorList>
    </citation>
    <scope>NUCLEOTIDE SEQUENCE</scope>
    <source>
        <strain evidence="2">CHS0354</strain>
        <tissue evidence="2">Mantle</tissue>
    </source>
</reference>
<protein>
    <submittedName>
        <fullName evidence="2">Uncharacterized protein</fullName>
    </submittedName>
</protein>
<comment type="caution">
    <text evidence="2">The sequence shown here is derived from an EMBL/GenBank/DDBJ whole genome shotgun (WGS) entry which is preliminary data.</text>
</comment>
<evidence type="ECO:0000256" key="1">
    <source>
        <dbReference type="SAM" id="MobiDB-lite"/>
    </source>
</evidence>
<name>A0AAE0S5C4_9BIVA</name>
<keyword evidence="3" id="KW-1185">Reference proteome</keyword>
<feature type="region of interest" description="Disordered" evidence="1">
    <location>
        <begin position="444"/>
        <end position="466"/>
    </location>
</feature>
<proteinExistence type="predicted"/>
<dbReference type="AlphaFoldDB" id="A0AAE0S5C4"/>
<sequence>MPTKIDNQNVLYAWPAQRMHPPWHVFSPPGRISVTLGTGRDMRLMRHKTMDFELLGAVARQERSKTLPVFSTTSVSSVVINHSNTNPQIQPRCEETDRYRVPVLGPTRQQTELYLKRKKTKKGYSVLPVNGPEHDLSVGGRTLKSSELPVFEGPLVDAVLFDAEARLRSGLPVLGVNSMNTRRGKLRLSDQFDSQPDVRFFSELVKPLQYKWRLQQQKETGKIVTPSKHGFHPRSQSPTFRRLVEATEKLQIIVEDDSGMGSVEKIEDDEAEIQSCFSLEKEPFDETLKLPPLRLTKSETVYSIGSNEPCKTFTDQSNINELVVPKVEPNQENVEPEIPAPMITKVAPINIRRVNNTSFDSDEETTPPLQQTSKIREFKVDFKHVDSHAELHLFLPHIEGMSRVETPDVTIVNRTGKIAFPAIENTNQNKAETKITPLISKKLKRSRNEPKKKVKSKVRVNSGKGDKVTKDVLNDVSTLISIENEKSHVHNEICPFENCAYHSHLVQT</sequence>
<evidence type="ECO:0000313" key="3">
    <source>
        <dbReference type="Proteomes" id="UP001195483"/>
    </source>
</evidence>
<accession>A0AAE0S5C4</accession>
<reference evidence="2" key="1">
    <citation type="journal article" date="2021" name="Genome Biol. Evol.">
        <title>A High-Quality Reference Genome for a Parasitic Bivalve with Doubly Uniparental Inheritance (Bivalvia: Unionida).</title>
        <authorList>
            <person name="Smith C.H."/>
        </authorList>
    </citation>
    <scope>NUCLEOTIDE SEQUENCE</scope>
    <source>
        <strain evidence="2">CHS0354</strain>
    </source>
</reference>
<dbReference type="EMBL" id="JAEAOA010001386">
    <property type="protein sequence ID" value="KAK3585522.1"/>
    <property type="molecule type" value="Genomic_DNA"/>
</dbReference>